<dbReference type="AlphaFoldDB" id="W9YZ34"/>
<protein>
    <submittedName>
        <fullName evidence="2">Uncharacterized protein</fullName>
    </submittedName>
</protein>
<feature type="region of interest" description="Disordered" evidence="1">
    <location>
        <begin position="18"/>
        <end position="66"/>
    </location>
</feature>
<keyword evidence="3" id="KW-1185">Reference proteome</keyword>
<accession>W9YZ34</accession>
<dbReference type="OrthoDB" id="4166190at2759"/>
<evidence type="ECO:0000313" key="3">
    <source>
        <dbReference type="Proteomes" id="UP000019478"/>
    </source>
</evidence>
<gene>
    <name evidence="2" type="ORF">A1O3_04514</name>
</gene>
<evidence type="ECO:0000256" key="1">
    <source>
        <dbReference type="SAM" id="MobiDB-lite"/>
    </source>
</evidence>
<sequence length="176" mass="20101">MAYPTAYPGQAALEFARVLGRKPRRKATHYGAPPLPSASKKRKRNKAASPEEEKFTDRAFPEAPDQADEADQMLYKMGGRLERNWDEIEKKREEMTGEAPGTGTNVNLTARFLWTIKLSCHDKSVFHKHLTELMKGCPKLRVLETILNEQLRRTDFLKRSATAEPSYPYPEYTAES</sequence>
<dbReference type="HOGENOM" id="CLU_1524952_0_0_1"/>
<name>W9YZ34_9EURO</name>
<organism evidence="2 3">
    <name type="scientific">Capronia epimyces CBS 606.96</name>
    <dbReference type="NCBI Taxonomy" id="1182542"/>
    <lineage>
        <taxon>Eukaryota</taxon>
        <taxon>Fungi</taxon>
        <taxon>Dikarya</taxon>
        <taxon>Ascomycota</taxon>
        <taxon>Pezizomycotina</taxon>
        <taxon>Eurotiomycetes</taxon>
        <taxon>Chaetothyriomycetidae</taxon>
        <taxon>Chaetothyriales</taxon>
        <taxon>Herpotrichiellaceae</taxon>
        <taxon>Capronia</taxon>
    </lineage>
</organism>
<comment type="caution">
    <text evidence="2">The sequence shown here is derived from an EMBL/GenBank/DDBJ whole genome shotgun (WGS) entry which is preliminary data.</text>
</comment>
<dbReference type="Proteomes" id="UP000019478">
    <property type="component" value="Unassembled WGS sequence"/>
</dbReference>
<dbReference type="GeneID" id="19168633"/>
<feature type="compositionally biased region" description="Basic residues" evidence="1">
    <location>
        <begin position="19"/>
        <end position="28"/>
    </location>
</feature>
<evidence type="ECO:0000313" key="2">
    <source>
        <dbReference type="EMBL" id="EXJ87554.1"/>
    </source>
</evidence>
<reference evidence="2 3" key="1">
    <citation type="submission" date="2013-03" db="EMBL/GenBank/DDBJ databases">
        <title>The Genome Sequence of Capronia epimyces CBS 606.96.</title>
        <authorList>
            <consortium name="The Broad Institute Genomics Platform"/>
            <person name="Cuomo C."/>
            <person name="de Hoog S."/>
            <person name="Gorbushina A."/>
            <person name="Walker B."/>
            <person name="Young S.K."/>
            <person name="Zeng Q."/>
            <person name="Gargeya S."/>
            <person name="Fitzgerald M."/>
            <person name="Haas B."/>
            <person name="Abouelleil A."/>
            <person name="Allen A.W."/>
            <person name="Alvarado L."/>
            <person name="Arachchi H.M."/>
            <person name="Berlin A.M."/>
            <person name="Chapman S.B."/>
            <person name="Gainer-Dewar J."/>
            <person name="Goldberg J."/>
            <person name="Griggs A."/>
            <person name="Gujja S."/>
            <person name="Hansen M."/>
            <person name="Howarth C."/>
            <person name="Imamovic A."/>
            <person name="Ireland A."/>
            <person name="Larimer J."/>
            <person name="McCowan C."/>
            <person name="Murphy C."/>
            <person name="Pearson M."/>
            <person name="Poon T.W."/>
            <person name="Priest M."/>
            <person name="Roberts A."/>
            <person name="Saif S."/>
            <person name="Shea T."/>
            <person name="Sisk P."/>
            <person name="Sykes S."/>
            <person name="Wortman J."/>
            <person name="Nusbaum C."/>
            <person name="Birren B."/>
        </authorList>
    </citation>
    <scope>NUCLEOTIDE SEQUENCE [LARGE SCALE GENOMIC DNA]</scope>
    <source>
        <strain evidence="2 3">CBS 606.96</strain>
    </source>
</reference>
<dbReference type="EMBL" id="AMGY01000003">
    <property type="protein sequence ID" value="EXJ87554.1"/>
    <property type="molecule type" value="Genomic_DNA"/>
</dbReference>
<feature type="compositionally biased region" description="Basic and acidic residues" evidence="1">
    <location>
        <begin position="49"/>
        <end position="60"/>
    </location>
</feature>
<proteinExistence type="predicted"/>
<dbReference type="RefSeq" id="XP_007732833.1">
    <property type="nucleotide sequence ID" value="XM_007734643.1"/>
</dbReference>